<keyword evidence="1" id="KW-0175">Coiled coil</keyword>
<dbReference type="Proteomes" id="UP001596620">
    <property type="component" value="Unassembled WGS sequence"/>
</dbReference>
<dbReference type="RefSeq" id="WP_382357972.1">
    <property type="nucleotide sequence ID" value="NZ_JBHTGR010000006.1"/>
</dbReference>
<organism evidence="2 3">
    <name type="scientific">Lentibacillus kimchii</name>
    <dbReference type="NCBI Taxonomy" id="1542911"/>
    <lineage>
        <taxon>Bacteria</taxon>
        <taxon>Bacillati</taxon>
        <taxon>Bacillota</taxon>
        <taxon>Bacilli</taxon>
        <taxon>Bacillales</taxon>
        <taxon>Bacillaceae</taxon>
        <taxon>Lentibacillus</taxon>
    </lineage>
</organism>
<reference evidence="3" key="1">
    <citation type="journal article" date="2019" name="Int. J. Syst. Evol. Microbiol.">
        <title>The Global Catalogue of Microorganisms (GCM) 10K type strain sequencing project: providing services to taxonomists for standard genome sequencing and annotation.</title>
        <authorList>
            <consortium name="The Broad Institute Genomics Platform"/>
            <consortium name="The Broad Institute Genome Sequencing Center for Infectious Disease"/>
            <person name="Wu L."/>
            <person name="Ma J."/>
        </authorList>
    </citation>
    <scope>NUCLEOTIDE SEQUENCE [LARGE SCALE GENOMIC DNA]</scope>
    <source>
        <strain evidence="3">JCM 30234</strain>
    </source>
</reference>
<evidence type="ECO:0000256" key="1">
    <source>
        <dbReference type="SAM" id="Coils"/>
    </source>
</evidence>
<gene>
    <name evidence="2" type="ORF">ACFQU8_04400</name>
</gene>
<evidence type="ECO:0000313" key="3">
    <source>
        <dbReference type="Proteomes" id="UP001596620"/>
    </source>
</evidence>
<accession>A0ABW2URH2</accession>
<dbReference type="EMBL" id="JBHTGR010000006">
    <property type="protein sequence ID" value="MFC7746482.1"/>
    <property type="molecule type" value="Genomic_DNA"/>
</dbReference>
<evidence type="ECO:0000313" key="2">
    <source>
        <dbReference type="EMBL" id="MFC7746482.1"/>
    </source>
</evidence>
<comment type="caution">
    <text evidence="2">The sequence shown here is derived from an EMBL/GenBank/DDBJ whole genome shotgun (WGS) entry which is preliminary data.</text>
</comment>
<keyword evidence="3" id="KW-1185">Reference proteome</keyword>
<name>A0ABW2URH2_9BACI</name>
<feature type="coiled-coil region" evidence="1">
    <location>
        <begin position="59"/>
        <end position="145"/>
    </location>
</feature>
<protein>
    <submittedName>
        <fullName evidence="2">Uncharacterized protein</fullName>
    </submittedName>
</protein>
<sequence>MGLFINHDDHPGVFKNDSSIAEPNQRYYHQDTFSDMVSEQKAINETLSNAFYELKTLKHKEQQENLKKWETIVNKLQHILEQDDTLRKDAAERVETLSAENEAIVKRLTAYEASNQAVILQVNKLSEANERMLQALAERERVQDDMRSRLDNQEALMEKVHRQLSEFRAILYERSGYLAEKIEDSYHLTYLYVYKLFNGTDLPLTWYVEQRKTGSDSQED</sequence>
<proteinExistence type="predicted"/>